<evidence type="ECO:0000313" key="7">
    <source>
        <dbReference type="EMBL" id="JAP93902.1"/>
    </source>
</evidence>
<dbReference type="PANTHER" id="PTHR43511">
    <property type="match status" value="1"/>
</dbReference>
<dbReference type="EMBL" id="GDID01002704">
    <property type="protein sequence ID" value="JAP93902.1"/>
    <property type="molecule type" value="Transcribed_RNA"/>
</dbReference>
<evidence type="ECO:0000256" key="2">
    <source>
        <dbReference type="ARBA" id="ARBA00012415"/>
    </source>
</evidence>
<keyword evidence="4 7" id="KW-0548">Nucleotidyltransferase</keyword>
<evidence type="ECO:0000256" key="1">
    <source>
        <dbReference type="ARBA" id="ARBA00010401"/>
    </source>
</evidence>
<dbReference type="InterPro" id="IPR016267">
    <property type="entry name" value="UDPGP_trans"/>
</dbReference>
<dbReference type="GO" id="GO:0003983">
    <property type="term" value="F:UTP:glucose-1-phosphate uridylyltransferase activity"/>
    <property type="evidence" value="ECO:0007669"/>
    <property type="project" value="UniProtKB-EC"/>
</dbReference>
<name>A0A146KAN8_9EUKA</name>
<dbReference type="FunFam" id="3.90.550.10:FF:000002">
    <property type="entry name" value="UTP--glucose-1-phosphate uridylyltransferase"/>
    <property type="match status" value="1"/>
</dbReference>
<gene>
    <name evidence="7" type="ORF">TPC1_13625</name>
</gene>
<feature type="binding site" evidence="6">
    <location>
        <position position="214"/>
    </location>
    <ligand>
        <name>UTP</name>
        <dbReference type="ChEBI" id="CHEBI:46398"/>
    </ligand>
</feature>
<protein>
    <recommendedName>
        <fullName evidence="2">UTP--glucose-1-phosphate uridylyltransferase</fullName>
        <ecNumber evidence="2">2.7.7.9</ecNumber>
    </recommendedName>
</protein>
<keyword evidence="3 7" id="KW-0808">Transferase</keyword>
<dbReference type="SUPFAM" id="SSF53448">
    <property type="entry name" value="Nucleotide-diphospho-sugar transferases"/>
    <property type="match status" value="1"/>
</dbReference>
<dbReference type="AlphaFoldDB" id="A0A146KAN8"/>
<evidence type="ECO:0000256" key="5">
    <source>
        <dbReference type="PIRSR" id="PIRSR000806-1"/>
    </source>
</evidence>
<organism evidence="7">
    <name type="scientific">Trepomonas sp. PC1</name>
    <dbReference type="NCBI Taxonomy" id="1076344"/>
    <lineage>
        <taxon>Eukaryota</taxon>
        <taxon>Metamonada</taxon>
        <taxon>Diplomonadida</taxon>
        <taxon>Hexamitidae</taxon>
        <taxon>Hexamitinae</taxon>
        <taxon>Trepomonas</taxon>
    </lineage>
</organism>
<reference evidence="7" key="1">
    <citation type="submission" date="2015-07" db="EMBL/GenBank/DDBJ databases">
        <title>Adaptation to a free-living lifestyle via gene acquisitions in the diplomonad Trepomonas sp. PC1.</title>
        <authorList>
            <person name="Xu F."/>
            <person name="Jerlstrom-Hultqvist J."/>
            <person name="Kolisko M."/>
            <person name="Simpson A.G.B."/>
            <person name="Roger A.J."/>
            <person name="Svard S.G."/>
            <person name="Andersson J.O."/>
        </authorList>
    </citation>
    <scope>NUCLEOTIDE SEQUENCE</scope>
    <source>
        <strain evidence="7">PC1</strain>
    </source>
</reference>
<evidence type="ECO:0000256" key="6">
    <source>
        <dbReference type="PIRSR" id="PIRSR000806-2"/>
    </source>
</evidence>
<evidence type="ECO:0000256" key="3">
    <source>
        <dbReference type="ARBA" id="ARBA00022679"/>
    </source>
</evidence>
<dbReference type="Pfam" id="PF01704">
    <property type="entry name" value="UDPGP"/>
    <property type="match status" value="1"/>
</dbReference>
<feature type="binding site" evidence="6">
    <location>
        <position position="183"/>
    </location>
    <ligand>
        <name>UTP</name>
        <dbReference type="ChEBI" id="CHEBI:46398"/>
    </ligand>
</feature>
<feature type="binding site" evidence="6">
    <location>
        <position position="157"/>
    </location>
    <ligand>
        <name>UTP</name>
        <dbReference type="ChEBI" id="CHEBI:46398"/>
    </ligand>
</feature>
<feature type="binding site" evidence="6">
    <location>
        <position position="348"/>
    </location>
    <ligand>
        <name>UTP</name>
        <dbReference type="ChEBI" id="CHEBI:46398"/>
    </ligand>
</feature>
<dbReference type="GO" id="GO:0006011">
    <property type="term" value="P:UDP-alpha-D-glucose metabolic process"/>
    <property type="evidence" value="ECO:0007669"/>
    <property type="project" value="InterPro"/>
</dbReference>
<accession>A0A146KAN8</accession>
<comment type="similarity">
    <text evidence="1">Belongs to the UDPGP type 1 family.</text>
</comment>
<dbReference type="PIRSF" id="PIRSF000806">
    <property type="entry name" value="UDPGP"/>
    <property type="match status" value="1"/>
</dbReference>
<sequence>MQTYTQKLQEHLKKFGLDEIQTFNCIRLYNQYEQYIKENKKIDWSKVNALKDSDLKFYENLPEPTEEQIKHSLQKVAVLKLNGGLGTSMGCAGPKSLLEVREGLTFLDFSMRQLKYLNEKYRVNVPLILMNSFNTDKATQEHVNAHNPGIDVHHFNQFELPRMDAESHMPADLPPNQQFYPPGHGYVYECLRRSPIMQKLIEQRIEYVFISNADNLGAVLDVKIASFCITRQPGFLSEQTLKTLADVKGGVLMNYENSTRLLETAQVPADHMGDFCNINVFKYFNVNNLWMNLQELNKSGDLQLDLIVNPKTVDNKKIIQLEVAAGANIANFDSIGLVIPRNRFQPVKKSGDLLLLQSDCFEIQKDFRLKQIVERQPLVNVAFQVQEMLQMFKNIPSLKECTKFDVEGEVECQEGVKIVGEFHVPKGDKMVLAKGTYGK</sequence>
<proteinExistence type="inferred from homology"/>
<dbReference type="InterPro" id="IPR002618">
    <property type="entry name" value="UDPGP_fam"/>
</dbReference>
<feature type="binding site" evidence="5">
    <location>
        <position position="184"/>
    </location>
    <ligand>
        <name>substrate</name>
    </ligand>
</feature>
<dbReference type="EC" id="2.7.7.9" evidence="2"/>
<feature type="binding site" evidence="6">
    <location>
        <position position="95"/>
    </location>
    <ligand>
        <name>UTP</name>
        <dbReference type="ChEBI" id="CHEBI:46398"/>
    </ligand>
</feature>
<dbReference type="Gene3D" id="2.160.10.10">
    <property type="entry name" value="Hexapeptide repeat proteins"/>
    <property type="match status" value="1"/>
</dbReference>
<evidence type="ECO:0000256" key="4">
    <source>
        <dbReference type="ARBA" id="ARBA00022695"/>
    </source>
</evidence>
<dbReference type="Gene3D" id="3.90.550.10">
    <property type="entry name" value="Spore Coat Polysaccharide Biosynthesis Protein SpsA, Chain A"/>
    <property type="match status" value="1"/>
</dbReference>
<dbReference type="InterPro" id="IPR029044">
    <property type="entry name" value="Nucleotide-diphossugar_trans"/>
</dbReference>